<dbReference type="EMBL" id="JBHRSX010000031">
    <property type="protein sequence ID" value="MFC3202750.1"/>
    <property type="molecule type" value="Genomic_DNA"/>
</dbReference>
<dbReference type="InterPro" id="IPR000878">
    <property type="entry name" value="4pyrrol_Mease"/>
</dbReference>
<dbReference type="Pfam" id="PF00590">
    <property type="entry name" value="TP_methylase"/>
    <property type="match status" value="1"/>
</dbReference>
<sequence>MNNNGSLVCVGPGMILGAHMTERCKNHIQQADVVFTSCHPVIEKWLATLNPCTHSLQHLYADNKDRRNTYRQMQDTLLKEVRNKKKVVGVFYGHPGVFAQVPHRAIQQAIDEGYQAWMEPGISADACLYADMGIDPGAYGCQQFEASQFMFYQRQLDPSAYVILWQLGHAGDLSLTPRLTGAPERQVLVDMLFKYYAPSHQVAIYESPFLPTQQPRIIWQRLDGLPEADISLISTLVIPPGRRLIPNDEIVTRLKSIYPPSHDKNTAKAEGL</sequence>
<dbReference type="InterPro" id="IPR014777">
    <property type="entry name" value="4pyrrole_Mease_sub1"/>
</dbReference>
<dbReference type="GO" id="GO:0032259">
    <property type="term" value="P:methylation"/>
    <property type="evidence" value="ECO:0007669"/>
    <property type="project" value="UniProtKB-KW"/>
</dbReference>
<organism evidence="2 3">
    <name type="scientific">Alteromonas oceani</name>
    <dbReference type="NCBI Taxonomy" id="2071609"/>
    <lineage>
        <taxon>Bacteria</taxon>
        <taxon>Pseudomonadati</taxon>
        <taxon>Pseudomonadota</taxon>
        <taxon>Gammaproteobacteria</taxon>
        <taxon>Alteromonadales</taxon>
        <taxon>Alteromonadaceae</taxon>
        <taxon>Alteromonas/Salinimonas group</taxon>
        <taxon>Alteromonas</taxon>
    </lineage>
</organism>
<dbReference type="InterPro" id="IPR035996">
    <property type="entry name" value="4pyrrol_Methylase_sf"/>
</dbReference>
<dbReference type="Proteomes" id="UP001595477">
    <property type="component" value="Unassembled WGS sequence"/>
</dbReference>
<dbReference type="Gene3D" id="3.40.1010.10">
    <property type="entry name" value="Cobalt-precorrin-4 Transmethylase, Domain 1"/>
    <property type="match status" value="1"/>
</dbReference>
<dbReference type="SUPFAM" id="SSF53790">
    <property type="entry name" value="Tetrapyrrole methylase"/>
    <property type="match status" value="1"/>
</dbReference>
<reference evidence="3" key="1">
    <citation type="journal article" date="2019" name="Int. J. Syst. Evol. Microbiol.">
        <title>The Global Catalogue of Microorganisms (GCM) 10K type strain sequencing project: providing services to taxonomists for standard genome sequencing and annotation.</title>
        <authorList>
            <consortium name="The Broad Institute Genomics Platform"/>
            <consortium name="The Broad Institute Genome Sequencing Center for Infectious Disease"/>
            <person name="Wu L."/>
            <person name="Ma J."/>
        </authorList>
    </citation>
    <scope>NUCLEOTIDE SEQUENCE [LARGE SCALE GENOMIC DNA]</scope>
    <source>
        <strain evidence="3">KCTC 52449</strain>
    </source>
</reference>
<dbReference type="RefSeq" id="WP_123326967.1">
    <property type="nucleotide sequence ID" value="NZ_JBHRSX010000031.1"/>
</dbReference>
<dbReference type="CDD" id="cd19916">
    <property type="entry name" value="OphMA_like"/>
    <property type="match status" value="1"/>
</dbReference>
<dbReference type="GO" id="GO:0008168">
    <property type="term" value="F:methyltransferase activity"/>
    <property type="evidence" value="ECO:0007669"/>
    <property type="project" value="UniProtKB-KW"/>
</dbReference>
<comment type="caution">
    <text evidence="2">The sequence shown here is derived from an EMBL/GenBank/DDBJ whole genome shotgun (WGS) entry which is preliminary data.</text>
</comment>
<proteinExistence type="predicted"/>
<keyword evidence="2" id="KW-0489">Methyltransferase</keyword>
<evidence type="ECO:0000313" key="3">
    <source>
        <dbReference type="Proteomes" id="UP001595477"/>
    </source>
</evidence>
<gene>
    <name evidence="2" type="ORF">ACFOEW_13105</name>
</gene>
<keyword evidence="3" id="KW-1185">Reference proteome</keyword>
<name>A0ABV7K084_9ALTE</name>
<evidence type="ECO:0000259" key="1">
    <source>
        <dbReference type="Pfam" id="PF00590"/>
    </source>
</evidence>
<evidence type="ECO:0000313" key="2">
    <source>
        <dbReference type="EMBL" id="MFC3202750.1"/>
    </source>
</evidence>
<feature type="domain" description="Tetrapyrrole methylase" evidence="1">
    <location>
        <begin position="7"/>
        <end position="171"/>
    </location>
</feature>
<accession>A0ABV7K084</accession>
<keyword evidence="2" id="KW-0808">Transferase</keyword>
<protein>
    <submittedName>
        <fullName evidence="2">SAM-dependent methyltransferase</fullName>
    </submittedName>
</protein>